<feature type="compositionally biased region" description="Basic and acidic residues" evidence="2">
    <location>
        <begin position="1"/>
        <end position="10"/>
    </location>
</feature>
<feature type="compositionally biased region" description="Polar residues" evidence="2">
    <location>
        <begin position="27"/>
        <end position="38"/>
    </location>
</feature>
<gene>
    <name evidence="4" type="ORF">RRG08_015512</name>
</gene>
<feature type="region of interest" description="Disordered" evidence="2">
    <location>
        <begin position="1"/>
        <end position="50"/>
    </location>
</feature>
<comment type="similarity">
    <text evidence="1">Belongs to the TEL2 family.</text>
</comment>
<dbReference type="GO" id="GO:0051083">
    <property type="term" value="P:'de novo' cotranslational protein folding"/>
    <property type="evidence" value="ECO:0007669"/>
    <property type="project" value="TreeGrafter"/>
</dbReference>
<protein>
    <recommendedName>
        <fullName evidence="3">Telomere length regulation protein conserved domain-containing protein</fullName>
    </recommendedName>
</protein>
<keyword evidence="5" id="KW-1185">Reference proteome</keyword>
<evidence type="ECO:0000259" key="3">
    <source>
        <dbReference type="Pfam" id="PF10193"/>
    </source>
</evidence>
<dbReference type="InterPro" id="IPR019337">
    <property type="entry name" value="Telomere_length_regulation_dom"/>
</dbReference>
<dbReference type="Gene3D" id="1.25.40.720">
    <property type="entry name" value="Telomere length regulation protein 2, C-terminal domain"/>
    <property type="match status" value="2"/>
</dbReference>
<dbReference type="EMBL" id="JAWDGP010002101">
    <property type="protein sequence ID" value="KAK3785627.1"/>
    <property type="molecule type" value="Genomic_DNA"/>
</dbReference>
<name>A0AAE1DWU0_9GAST</name>
<dbReference type="FunFam" id="1.25.40.720:FF:000001">
    <property type="entry name" value="Telomere length regulation protein TEL2"/>
    <property type="match status" value="1"/>
</dbReference>
<evidence type="ECO:0000313" key="5">
    <source>
        <dbReference type="Proteomes" id="UP001283361"/>
    </source>
</evidence>
<dbReference type="PANTHER" id="PTHR15830:SF10">
    <property type="entry name" value="TELOMERE LENGTH REGULATION PROTEIN TEL2 HOMOLOG"/>
    <property type="match status" value="1"/>
</dbReference>
<evidence type="ECO:0000256" key="2">
    <source>
        <dbReference type="SAM" id="MobiDB-lite"/>
    </source>
</evidence>
<dbReference type="Pfam" id="PF10193">
    <property type="entry name" value="Telomere_reg-2"/>
    <property type="match status" value="1"/>
</dbReference>
<evidence type="ECO:0000256" key="1">
    <source>
        <dbReference type="ARBA" id="ARBA00006133"/>
    </source>
</evidence>
<reference evidence="4" key="1">
    <citation type="journal article" date="2023" name="G3 (Bethesda)">
        <title>A reference genome for the long-term kleptoplast-retaining sea slug Elysia crispata morphotype clarki.</title>
        <authorList>
            <person name="Eastman K.E."/>
            <person name="Pendleton A.L."/>
            <person name="Shaikh M.A."/>
            <person name="Suttiyut T."/>
            <person name="Ogas R."/>
            <person name="Tomko P."/>
            <person name="Gavelis G."/>
            <person name="Widhalm J.R."/>
            <person name="Wisecaver J.H."/>
        </authorList>
    </citation>
    <scope>NUCLEOTIDE SEQUENCE</scope>
    <source>
        <strain evidence="4">ECLA1</strain>
    </source>
</reference>
<organism evidence="4 5">
    <name type="scientific">Elysia crispata</name>
    <name type="common">lettuce slug</name>
    <dbReference type="NCBI Taxonomy" id="231223"/>
    <lineage>
        <taxon>Eukaryota</taxon>
        <taxon>Metazoa</taxon>
        <taxon>Spiralia</taxon>
        <taxon>Lophotrochozoa</taxon>
        <taxon>Mollusca</taxon>
        <taxon>Gastropoda</taxon>
        <taxon>Heterobranchia</taxon>
        <taxon>Euthyneura</taxon>
        <taxon>Panpulmonata</taxon>
        <taxon>Sacoglossa</taxon>
        <taxon>Placobranchoidea</taxon>
        <taxon>Plakobranchidae</taxon>
        <taxon>Elysia</taxon>
    </lineage>
</organism>
<dbReference type="InterPro" id="IPR038528">
    <property type="entry name" value="TEL2_C_sf"/>
</dbReference>
<dbReference type="InterPro" id="IPR051970">
    <property type="entry name" value="TEL2_Regulation"/>
</dbReference>
<dbReference type="GO" id="GO:0005829">
    <property type="term" value="C:cytosol"/>
    <property type="evidence" value="ECO:0007669"/>
    <property type="project" value="TreeGrafter"/>
</dbReference>
<dbReference type="PANTHER" id="PTHR15830">
    <property type="entry name" value="TELOMERE LENGTH REGULATION PROTEIN TEL2 FAMILY MEMBER"/>
    <property type="match status" value="1"/>
</dbReference>
<dbReference type="Proteomes" id="UP001283361">
    <property type="component" value="Unassembled WGS sequence"/>
</dbReference>
<evidence type="ECO:0000313" key="4">
    <source>
        <dbReference type="EMBL" id="KAK3785627.1"/>
    </source>
</evidence>
<proteinExistence type="inferred from homology"/>
<dbReference type="AlphaFoldDB" id="A0AAE1DWU0"/>
<dbReference type="GO" id="GO:0042162">
    <property type="term" value="F:telomeric DNA binding"/>
    <property type="evidence" value="ECO:0007669"/>
    <property type="project" value="TreeGrafter"/>
</dbReference>
<sequence length="378" mass="42800">MVLKSEDKDNFSNINQGPRSIPPQHESVVNTSEANSVLDSDDDLEPFDLTNDRKVEKGKQPKFIRDCMEGLLCSSDEPDRIELCLSAAEALIRKKADGLEEIAVEFCKILLHMQDTHNLDNFQANRFGSLVALTVMCPSQVSEYLTSQFYESNYSIKQRMDMLETLTSAAHELSNVDKGLQSHSFQDSAAPNVSLVGSEALLWRKVIQGRIKDNARKFVHSRRQPEPVVTLNRFAPVAGKFFYPLMYGMGKRNMCLDLIEKDRLLLFQLLNTLAVVLYSCKNTHICTHMGRALLEFSWPIRLHQDSYLRQGVLIATTAVFLVVPTHSLMSDMFSNTIETKVWLEDVIERDPDTTCQKMAAEACFILQNNMNKEIISGP</sequence>
<comment type="caution">
    <text evidence="4">The sequence shown here is derived from an EMBL/GenBank/DDBJ whole genome shotgun (WGS) entry which is preliminary data.</text>
</comment>
<accession>A0AAE1DWU0</accession>
<feature type="domain" description="Telomere length regulation protein conserved" evidence="3">
    <location>
        <begin position="61"/>
        <end position="170"/>
    </location>
</feature>
<dbReference type="GO" id="GO:0051879">
    <property type="term" value="F:Hsp90 protein binding"/>
    <property type="evidence" value="ECO:0007669"/>
    <property type="project" value="TreeGrafter"/>
</dbReference>